<feature type="non-terminal residue" evidence="1">
    <location>
        <position position="249"/>
    </location>
</feature>
<dbReference type="AlphaFoldDB" id="X0WPU5"/>
<gene>
    <name evidence="1" type="ORF">S01H1_64884</name>
</gene>
<organism evidence="1">
    <name type="scientific">marine sediment metagenome</name>
    <dbReference type="NCBI Taxonomy" id="412755"/>
    <lineage>
        <taxon>unclassified sequences</taxon>
        <taxon>metagenomes</taxon>
        <taxon>ecological metagenomes</taxon>
    </lineage>
</organism>
<proteinExistence type="predicted"/>
<dbReference type="SUPFAM" id="SSF56601">
    <property type="entry name" value="beta-lactamase/transpeptidase-like"/>
    <property type="match status" value="1"/>
</dbReference>
<comment type="caution">
    <text evidence="1">The sequence shown here is derived from an EMBL/GenBank/DDBJ whole genome shotgun (WGS) entry which is preliminary data.</text>
</comment>
<accession>X0WPU5</accession>
<dbReference type="InterPro" id="IPR012338">
    <property type="entry name" value="Beta-lactam/transpept-like"/>
</dbReference>
<dbReference type="EMBL" id="BARS01042797">
    <property type="protein sequence ID" value="GAG32680.1"/>
    <property type="molecule type" value="Genomic_DNA"/>
</dbReference>
<dbReference type="Gene3D" id="3.40.710.10">
    <property type="entry name" value="DD-peptidase/beta-lactamase superfamily"/>
    <property type="match status" value="1"/>
</dbReference>
<evidence type="ECO:0000313" key="1">
    <source>
        <dbReference type="EMBL" id="GAG32680.1"/>
    </source>
</evidence>
<evidence type="ECO:0008006" key="2">
    <source>
        <dbReference type="Google" id="ProtNLM"/>
    </source>
</evidence>
<sequence>MRQYGKEYPPSPEESNRFFKETPKKELSRLFAEGIQDPVTRNGLDLNQIRQGSFFTRQGKKFVPGTSSYATPRALTNFLLLMEQGKLVDEWSSREIKRLLYITERRIRYGSSGILWPSAVYFKSGSLYSCQPEEGFTCKKYHGNKRNYMNSTAIIETPAGQDQLYYMVSVLSNVLKKNSAQDHRDLARAIHQQLLADHRDRKSDKLTYGEGFIGYASEREEIRLKVATQEALLDLGYDIGEIDGQIGRA</sequence>
<name>X0WPU5_9ZZZZ</name>
<reference evidence="1" key="1">
    <citation type="journal article" date="2014" name="Front. Microbiol.">
        <title>High frequency of phylogenetically diverse reductive dehalogenase-homologous genes in deep subseafloor sedimentary metagenomes.</title>
        <authorList>
            <person name="Kawai M."/>
            <person name="Futagami T."/>
            <person name="Toyoda A."/>
            <person name="Takaki Y."/>
            <person name="Nishi S."/>
            <person name="Hori S."/>
            <person name="Arai W."/>
            <person name="Tsubouchi T."/>
            <person name="Morono Y."/>
            <person name="Uchiyama I."/>
            <person name="Ito T."/>
            <person name="Fujiyama A."/>
            <person name="Inagaki F."/>
            <person name="Takami H."/>
        </authorList>
    </citation>
    <scope>NUCLEOTIDE SEQUENCE</scope>
    <source>
        <strain evidence="1">Expedition CK06-06</strain>
    </source>
</reference>
<protein>
    <recommendedName>
        <fullName evidence="2">Serine hydrolase</fullName>
    </recommendedName>
</protein>